<organism evidence="1 2">
    <name type="scientific">Dankookia rubra</name>
    <dbReference type="NCBI Taxonomy" id="1442381"/>
    <lineage>
        <taxon>Bacteria</taxon>
        <taxon>Pseudomonadati</taxon>
        <taxon>Pseudomonadota</taxon>
        <taxon>Alphaproteobacteria</taxon>
        <taxon>Acetobacterales</taxon>
        <taxon>Roseomonadaceae</taxon>
        <taxon>Dankookia</taxon>
    </lineage>
</organism>
<evidence type="ECO:0000313" key="1">
    <source>
        <dbReference type="EMBL" id="TDH59805.1"/>
    </source>
</evidence>
<proteinExistence type="predicted"/>
<gene>
    <name evidence="1" type="ORF">E2C06_25520</name>
</gene>
<dbReference type="RefSeq" id="WP_133291408.1">
    <property type="nucleotide sequence ID" value="NZ_SMSJ01000053.1"/>
</dbReference>
<protein>
    <submittedName>
        <fullName evidence="1">Uncharacterized protein</fullName>
    </submittedName>
</protein>
<dbReference type="Proteomes" id="UP000295096">
    <property type="component" value="Unassembled WGS sequence"/>
</dbReference>
<keyword evidence="2" id="KW-1185">Reference proteome</keyword>
<dbReference type="SUPFAM" id="SSF48452">
    <property type="entry name" value="TPR-like"/>
    <property type="match status" value="1"/>
</dbReference>
<reference evidence="1 2" key="1">
    <citation type="journal article" date="2016" name="J. Microbiol.">
        <title>Dankookia rubra gen. nov., sp. nov., an alphaproteobacterium isolated from sediment of a shallow stream.</title>
        <authorList>
            <person name="Kim W.H."/>
            <person name="Kim D.H."/>
            <person name="Kang K."/>
            <person name="Ahn T.Y."/>
        </authorList>
    </citation>
    <scope>NUCLEOTIDE SEQUENCE [LARGE SCALE GENOMIC DNA]</scope>
    <source>
        <strain evidence="1 2">JCM30602</strain>
    </source>
</reference>
<dbReference type="Gene3D" id="1.25.40.10">
    <property type="entry name" value="Tetratricopeptide repeat domain"/>
    <property type="match status" value="1"/>
</dbReference>
<dbReference type="Pfam" id="PF20308">
    <property type="entry name" value="TPR-S"/>
    <property type="match status" value="1"/>
</dbReference>
<dbReference type="AlphaFoldDB" id="A0A4V3A9P7"/>
<dbReference type="InterPro" id="IPR046880">
    <property type="entry name" value="TPR-S"/>
</dbReference>
<accession>A0A4V3A9P7</accession>
<comment type="caution">
    <text evidence="1">The sequence shown here is derived from an EMBL/GenBank/DDBJ whole genome shotgun (WGS) entry which is preliminary data.</text>
</comment>
<dbReference type="InterPro" id="IPR011990">
    <property type="entry name" value="TPR-like_helical_dom_sf"/>
</dbReference>
<evidence type="ECO:0000313" key="2">
    <source>
        <dbReference type="Proteomes" id="UP000295096"/>
    </source>
</evidence>
<sequence length="440" mass="48889">MPFRTKDTGVTPPAPATVDFDALWEKALLPLIEQLGYQPVRADQDLGGMIIPQMLERLYFSDLVLADLTLPNGNVYYEIGIRHAAKQAGCVLIGANWSRQLFDLDQIRQVRYPLPEGKITDETAAAIRAALLESVPKLAEGETPVYQTLPGFPDKVVADRASVIRNQLEEISAFQADVRAVRHAPGDRRMAQALALRDRFPAPTLRLPSVAHEITGLLRDQVGWQEALDYIDALPDLIRRLPVLREQRCLALSKTGDHTTAIGALEELVATGGDSPERQGLIGGRYKRLYRDAKTEADRARYLKKAIEHYERGMTLDLNDYYPSSNLPALYLARGRPGDADKARAIATVVRIACDRAIQRKADDEWTRQTLLGLAFIEGNLQAIGDLCDHIEDEGPTVWKLGSTIEDLRTTTEWTADLETRTGLQEALTRLERILAPGAP</sequence>
<dbReference type="EMBL" id="SMSJ01000053">
    <property type="protein sequence ID" value="TDH59805.1"/>
    <property type="molecule type" value="Genomic_DNA"/>
</dbReference>
<dbReference type="OrthoDB" id="5379851at2"/>
<name>A0A4V3A9P7_9PROT</name>